<dbReference type="SUPFAM" id="SSF54160">
    <property type="entry name" value="Chromo domain-like"/>
    <property type="match status" value="1"/>
</dbReference>
<dbReference type="GO" id="GO:0004519">
    <property type="term" value="F:endonuclease activity"/>
    <property type="evidence" value="ECO:0007669"/>
    <property type="project" value="UniProtKB-KW"/>
</dbReference>
<dbReference type="GO" id="GO:0003964">
    <property type="term" value="F:RNA-directed DNA polymerase activity"/>
    <property type="evidence" value="ECO:0007669"/>
    <property type="project" value="UniProtKB-KW"/>
</dbReference>
<organism evidence="9 10">
    <name type="scientific">Lolium multiflorum</name>
    <name type="common">Italian ryegrass</name>
    <name type="synonym">Lolium perenne subsp. multiflorum</name>
    <dbReference type="NCBI Taxonomy" id="4521"/>
    <lineage>
        <taxon>Eukaryota</taxon>
        <taxon>Viridiplantae</taxon>
        <taxon>Streptophyta</taxon>
        <taxon>Embryophyta</taxon>
        <taxon>Tracheophyta</taxon>
        <taxon>Spermatophyta</taxon>
        <taxon>Magnoliopsida</taxon>
        <taxon>Liliopsida</taxon>
        <taxon>Poales</taxon>
        <taxon>Poaceae</taxon>
        <taxon>BOP clade</taxon>
        <taxon>Pooideae</taxon>
        <taxon>Poodae</taxon>
        <taxon>Poeae</taxon>
        <taxon>Poeae Chloroplast Group 2 (Poeae type)</taxon>
        <taxon>Loliodinae</taxon>
        <taxon>Loliinae</taxon>
        <taxon>Lolium</taxon>
    </lineage>
</organism>
<accession>A0AAD8U1C5</accession>
<comment type="caution">
    <text evidence="9">The sequence shown here is derived from an EMBL/GenBank/DDBJ whole genome shotgun (WGS) entry which is preliminary data.</text>
</comment>
<evidence type="ECO:0000256" key="1">
    <source>
        <dbReference type="ARBA" id="ARBA00022679"/>
    </source>
</evidence>
<dbReference type="GO" id="GO:0016787">
    <property type="term" value="F:hydrolase activity"/>
    <property type="evidence" value="ECO:0007669"/>
    <property type="project" value="UniProtKB-KW"/>
</dbReference>
<keyword evidence="2" id="KW-0548">Nucleotidyltransferase</keyword>
<evidence type="ECO:0000256" key="3">
    <source>
        <dbReference type="ARBA" id="ARBA00022722"/>
    </source>
</evidence>
<dbReference type="PANTHER" id="PTHR34072:SF55">
    <property type="entry name" value="DNA_RNA POLYMERASES SUPERFAMILY PROTEIN"/>
    <property type="match status" value="1"/>
</dbReference>
<proteinExistence type="predicted"/>
<keyword evidence="4" id="KW-0255">Endonuclease</keyword>
<sequence>MGDDHIKSDVELVVRKEKLHKPKVQHEVHDVPSIDVGDVSTMPIDDKPVLVGDKPDEATLVVDVDVASCAIVPVCVDASIQTDDVYADVVSAHMAQMRVGGVGGERVSGDSGQRHYRARSTAFQFSATPRMHRGKDGRGLLVYEKEYLAILLAVQQWRPYLQIGEFVIRTDHKSLTHLSDQRLHTDWQRKALTKLMGLQYQVMYKGILNGAADALSRKPVHSSKVLPHVPLPDAARQIPVQVLQRRVRQQGHITMVQVLVQWSGASEEMATWEDLDSLKQRFPRAPAWGQAGIQGVGGVSDQPTADACTSPATDQGEGRGLGPEPRPARTKKAPARYTDPAWTS</sequence>
<dbReference type="EMBL" id="JAUUTY010000001">
    <property type="protein sequence ID" value="KAK1696847.1"/>
    <property type="molecule type" value="Genomic_DNA"/>
</dbReference>
<keyword evidence="1" id="KW-0808">Transferase</keyword>
<evidence type="ECO:0000259" key="8">
    <source>
        <dbReference type="Pfam" id="PF17917"/>
    </source>
</evidence>
<dbReference type="InterPro" id="IPR016197">
    <property type="entry name" value="Chromo-like_dom_sf"/>
</dbReference>
<evidence type="ECO:0000313" key="9">
    <source>
        <dbReference type="EMBL" id="KAK1696847.1"/>
    </source>
</evidence>
<feature type="region of interest" description="Disordered" evidence="7">
    <location>
        <begin position="292"/>
        <end position="344"/>
    </location>
</feature>
<evidence type="ECO:0000313" key="10">
    <source>
        <dbReference type="Proteomes" id="UP001231189"/>
    </source>
</evidence>
<dbReference type="InterPro" id="IPR043502">
    <property type="entry name" value="DNA/RNA_pol_sf"/>
</dbReference>
<dbReference type="InterPro" id="IPR041373">
    <property type="entry name" value="RT_RNaseH"/>
</dbReference>
<dbReference type="SUPFAM" id="SSF56672">
    <property type="entry name" value="DNA/RNA polymerases"/>
    <property type="match status" value="1"/>
</dbReference>
<keyword evidence="10" id="KW-1185">Reference proteome</keyword>
<protein>
    <recommendedName>
        <fullName evidence="8">Reverse transcriptase RNase H-like domain-containing protein</fullName>
    </recommendedName>
</protein>
<keyword evidence="6" id="KW-0695">RNA-directed DNA polymerase</keyword>
<dbReference type="Pfam" id="PF17917">
    <property type="entry name" value="RT_RNaseH"/>
    <property type="match status" value="1"/>
</dbReference>
<feature type="domain" description="Reverse transcriptase RNase H-like" evidence="8">
    <location>
        <begin position="142"/>
        <end position="193"/>
    </location>
</feature>
<evidence type="ECO:0000256" key="2">
    <source>
        <dbReference type="ARBA" id="ARBA00022695"/>
    </source>
</evidence>
<evidence type="ECO:0000256" key="7">
    <source>
        <dbReference type="SAM" id="MobiDB-lite"/>
    </source>
</evidence>
<dbReference type="PANTHER" id="PTHR34072">
    <property type="entry name" value="ENZYMATIC POLYPROTEIN-RELATED"/>
    <property type="match status" value="1"/>
</dbReference>
<reference evidence="9" key="1">
    <citation type="submission" date="2023-07" db="EMBL/GenBank/DDBJ databases">
        <title>A chromosome-level genome assembly of Lolium multiflorum.</title>
        <authorList>
            <person name="Chen Y."/>
            <person name="Copetti D."/>
            <person name="Kolliker R."/>
            <person name="Studer B."/>
        </authorList>
    </citation>
    <scope>NUCLEOTIDE SEQUENCE</scope>
    <source>
        <strain evidence="9">02402/16</strain>
        <tissue evidence="9">Leaf</tissue>
    </source>
</reference>
<keyword evidence="3" id="KW-0540">Nuclease</keyword>
<dbReference type="Proteomes" id="UP001231189">
    <property type="component" value="Unassembled WGS sequence"/>
</dbReference>
<evidence type="ECO:0000256" key="4">
    <source>
        <dbReference type="ARBA" id="ARBA00022759"/>
    </source>
</evidence>
<dbReference type="AlphaFoldDB" id="A0AAD8U1C5"/>
<keyword evidence="5" id="KW-0378">Hydrolase</keyword>
<gene>
    <name evidence="9" type="ORF">QYE76_013544</name>
</gene>
<name>A0AAD8U1C5_LOLMU</name>
<evidence type="ECO:0000256" key="5">
    <source>
        <dbReference type="ARBA" id="ARBA00022801"/>
    </source>
</evidence>
<evidence type="ECO:0000256" key="6">
    <source>
        <dbReference type="ARBA" id="ARBA00022918"/>
    </source>
</evidence>